<accession>A0A2H9VPJ1</accession>
<evidence type="ECO:0000313" key="2">
    <source>
        <dbReference type="Proteomes" id="UP000242687"/>
    </source>
</evidence>
<dbReference type="RefSeq" id="WP_157799201.1">
    <property type="nucleotide sequence ID" value="NZ_PGFJ01000002.1"/>
</dbReference>
<evidence type="ECO:0008006" key="3">
    <source>
        <dbReference type="Google" id="ProtNLM"/>
    </source>
</evidence>
<name>A0A2H9VPJ1_9SPHI</name>
<dbReference type="Proteomes" id="UP000242687">
    <property type="component" value="Unassembled WGS sequence"/>
</dbReference>
<dbReference type="OrthoDB" id="886674at2"/>
<dbReference type="PROSITE" id="PS51257">
    <property type="entry name" value="PROKAR_LIPOPROTEIN"/>
    <property type="match status" value="1"/>
</dbReference>
<organism evidence="1 2">
    <name type="scientific">Mucilaginibacter auburnensis</name>
    <dbReference type="NCBI Taxonomy" id="1457233"/>
    <lineage>
        <taxon>Bacteria</taxon>
        <taxon>Pseudomonadati</taxon>
        <taxon>Bacteroidota</taxon>
        <taxon>Sphingobacteriia</taxon>
        <taxon>Sphingobacteriales</taxon>
        <taxon>Sphingobacteriaceae</taxon>
        <taxon>Mucilaginibacter</taxon>
    </lineage>
</organism>
<protein>
    <recommendedName>
        <fullName evidence="3">Lipoprotein</fullName>
    </recommendedName>
</protein>
<gene>
    <name evidence="1" type="ORF">CLV57_3378</name>
</gene>
<dbReference type="AlphaFoldDB" id="A0A2H9VPJ1"/>
<sequence length="152" mass="17760">MKRITCLILVAIFTSACKRNLSPTQKLIEKYKPMIQGVWDNKEEMDEIARSKRIPQKDTTRRYVSVLSIETEKIYSDKIPIYVGYNNGEGGDLIFKFQLKPRPALVCGDRYELRYNISSRDTIVYLYTKEKDSVKVTEFVKVLQKLPSLERL</sequence>
<evidence type="ECO:0000313" key="1">
    <source>
        <dbReference type="EMBL" id="PJJ80231.1"/>
    </source>
</evidence>
<comment type="caution">
    <text evidence="1">The sequence shown here is derived from an EMBL/GenBank/DDBJ whole genome shotgun (WGS) entry which is preliminary data.</text>
</comment>
<dbReference type="EMBL" id="PGFJ01000002">
    <property type="protein sequence ID" value="PJJ80231.1"/>
    <property type="molecule type" value="Genomic_DNA"/>
</dbReference>
<reference evidence="1 2" key="1">
    <citation type="submission" date="2017-11" db="EMBL/GenBank/DDBJ databases">
        <title>Genomic Encyclopedia of Archaeal and Bacterial Type Strains, Phase II (KMG-II): From Individual Species to Whole Genera.</title>
        <authorList>
            <person name="Goeker M."/>
        </authorList>
    </citation>
    <scope>NUCLEOTIDE SEQUENCE [LARGE SCALE GENOMIC DNA]</scope>
    <source>
        <strain evidence="1 2">DSM 28175</strain>
    </source>
</reference>
<keyword evidence="2" id="KW-1185">Reference proteome</keyword>
<proteinExistence type="predicted"/>